<proteinExistence type="inferred from homology"/>
<evidence type="ECO:0000313" key="12">
    <source>
        <dbReference type="Proteomes" id="UP000515146"/>
    </source>
</evidence>
<keyword evidence="3 9" id="KW-0547">Nucleotide-binding</keyword>
<dbReference type="RefSeq" id="XP_027203403.1">
    <property type="nucleotide sequence ID" value="XM_027347602.1"/>
</dbReference>
<dbReference type="PANTHER" id="PTHR21231:SF8">
    <property type="entry name" value="GPN-LOOP GTPASE 1"/>
    <property type="match status" value="1"/>
</dbReference>
<dbReference type="InterPro" id="IPR004130">
    <property type="entry name" value="Gpn"/>
</dbReference>
<evidence type="ECO:0000256" key="6">
    <source>
        <dbReference type="ARBA" id="ARBA00023134"/>
    </source>
</evidence>
<reference evidence="13" key="1">
    <citation type="submission" date="2025-08" db="UniProtKB">
        <authorList>
            <consortium name="RefSeq"/>
        </authorList>
    </citation>
    <scope>IDENTIFICATION</scope>
    <source>
        <strain evidence="13">Airmid</strain>
    </source>
</reference>
<dbReference type="GO" id="GO:0005634">
    <property type="term" value="C:nucleus"/>
    <property type="evidence" value="ECO:0007669"/>
    <property type="project" value="UniProtKB-SubCell"/>
</dbReference>
<gene>
    <name evidence="13" type="primary">LOC113797248</name>
</gene>
<feature type="region of interest" description="Disordered" evidence="10">
    <location>
        <begin position="1"/>
        <end position="25"/>
    </location>
</feature>
<organism evidence="12 13">
    <name type="scientific">Dermatophagoides pteronyssinus</name>
    <name type="common">European house dust mite</name>
    <dbReference type="NCBI Taxonomy" id="6956"/>
    <lineage>
        <taxon>Eukaryota</taxon>
        <taxon>Metazoa</taxon>
        <taxon>Ecdysozoa</taxon>
        <taxon>Arthropoda</taxon>
        <taxon>Chelicerata</taxon>
        <taxon>Arachnida</taxon>
        <taxon>Acari</taxon>
        <taxon>Acariformes</taxon>
        <taxon>Sarcoptiformes</taxon>
        <taxon>Astigmata</taxon>
        <taxon>Psoroptidia</taxon>
        <taxon>Analgoidea</taxon>
        <taxon>Pyroglyphidae</taxon>
        <taxon>Dermatophagoidinae</taxon>
        <taxon>Dermatophagoides</taxon>
    </lineage>
</organism>
<dbReference type="SUPFAM" id="SSF52540">
    <property type="entry name" value="P-loop containing nucleoside triphosphate hydrolases"/>
    <property type="match status" value="1"/>
</dbReference>
<comment type="function">
    <text evidence="8 9">Small GTPase required for proper nuclear import of RNA polymerase II (RNAPII). May act at an RNAP assembly step prior to nuclear import.</text>
</comment>
<evidence type="ECO:0000256" key="8">
    <source>
        <dbReference type="ARBA" id="ARBA00055682"/>
    </source>
</evidence>
<feature type="compositionally biased region" description="Basic and acidic residues" evidence="10">
    <location>
        <begin position="297"/>
        <end position="312"/>
    </location>
</feature>
<evidence type="ECO:0000256" key="4">
    <source>
        <dbReference type="ARBA" id="ARBA00022801"/>
    </source>
</evidence>
<dbReference type="FunFam" id="3.40.50.300:FF:000888">
    <property type="entry name" value="GPN-loop GTPase 1"/>
    <property type="match status" value="1"/>
</dbReference>
<comment type="similarity">
    <text evidence="1 9">Belongs to the GPN-loop GTPase family.</text>
</comment>
<evidence type="ECO:0000256" key="2">
    <source>
        <dbReference type="ARBA" id="ARBA00022490"/>
    </source>
</evidence>
<dbReference type="InterPro" id="IPR003593">
    <property type="entry name" value="AAA+_ATPase"/>
</dbReference>
<name>A0A6P6YD78_DERPT</name>
<comment type="subcellular location">
    <subcellularLocation>
        <location evidence="9">Cytoplasm</location>
    </subcellularLocation>
    <subcellularLocation>
        <location evidence="9">Nucleus</location>
    </subcellularLocation>
</comment>
<dbReference type="GO" id="GO:0005525">
    <property type="term" value="F:GTP binding"/>
    <property type="evidence" value="ECO:0007669"/>
    <property type="project" value="UniProtKB-KW"/>
</dbReference>
<dbReference type="Proteomes" id="UP000515146">
    <property type="component" value="Unplaced"/>
</dbReference>
<evidence type="ECO:0000256" key="9">
    <source>
        <dbReference type="RuleBase" id="RU365059"/>
    </source>
</evidence>
<dbReference type="KEGG" id="dpte:113797248"/>
<dbReference type="OMA" id="MIIVFNK"/>
<comment type="subunit">
    <text evidence="9">Binds to RNA polymerase II.</text>
</comment>
<keyword evidence="5" id="KW-0175">Coiled coil</keyword>
<dbReference type="FunCoup" id="A0A6P6YD78">
    <property type="interactions" value="1344"/>
</dbReference>
<dbReference type="GO" id="GO:0005737">
    <property type="term" value="C:cytoplasm"/>
    <property type="evidence" value="ECO:0007669"/>
    <property type="project" value="UniProtKB-SubCell"/>
</dbReference>
<dbReference type="InterPro" id="IPR030230">
    <property type="entry name" value="Gpn1/Npa3/XAB1"/>
</dbReference>
<dbReference type="SMART" id="SM00382">
    <property type="entry name" value="AAA"/>
    <property type="match status" value="1"/>
</dbReference>
<dbReference type="InterPro" id="IPR027417">
    <property type="entry name" value="P-loop_NTPase"/>
</dbReference>
<evidence type="ECO:0000256" key="10">
    <source>
        <dbReference type="SAM" id="MobiDB-lite"/>
    </source>
</evidence>
<dbReference type="AlphaFoldDB" id="A0A6P6YD78"/>
<dbReference type="EC" id="3.6.5.-" evidence="9"/>
<feature type="compositionally biased region" description="Basic and acidic residues" evidence="10">
    <location>
        <begin position="9"/>
        <end position="19"/>
    </location>
</feature>
<evidence type="ECO:0000256" key="7">
    <source>
        <dbReference type="ARBA" id="ARBA00023242"/>
    </source>
</evidence>
<dbReference type="GO" id="GO:0003924">
    <property type="term" value="F:GTPase activity"/>
    <property type="evidence" value="ECO:0007669"/>
    <property type="project" value="InterPro"/>
</dbReference>
<feature type="region of interest" description="Disordered" evidence="10">
    <location>
        <begin position="288"/>
        <end position="319"/>
    </location>
</feature>
<dbReference type="OrthoDB" id="243313at2759"/>
<accession>A0A6P6YD78</accession>
<feature type="domain" description="AAA+ ATPase" evidence="11">
    <location>
        <begin position="29"/>
        <end position="225"/>
    </location>
</feature>
<dbReference type="PANTHER" id="PTHR21231">
    <property type="entry name" value="XPA-BINDING PROTEIN 1-RELATED"/>
    <property type="match status" value="1"/>
</dbReference>
<evidence type="ECO:0000313" key="13">
    <source>
        <dbReference type="RefSeq" id="XP_027203403.1"/>
    </source>
</evidence>
<keyword evidence="7" id="KW-0539">Nucleus</keyword>
<dbReference type="Pfam" id="PF03029">
    <property type="entry name" value="ATP_bind_1"/>
    <property type="match status" value="1"/>
</dbReference>
<keyword evidence="6 9" id="KW-0342">GTP-binding</keyword>
<keyword evidence="4 9" id="KW-0378">Hydrolase</keyword>
<evidence type="ECO:0000256" key="5">
    <source>
        <dbReference type="ARBA" id="ARBA00023054"/>
    </source>
</evidence>
<sequence length="336" mass="38265">MEVDDNEQIEIKDDSKMNEKQPPINEKPPPICVIILGMAGSGKTSLCSKMVQHLFGKNRPPYVINCDPACHRVDYPCNIDIRDSIHYKNVMEKYQLGPNGSIITSLNLFVTRFDQVLDLVDKRKQSYDYVLLDTPGQVEVFTWSASGSIITESLASKYPTVILFVIDTVRSHNATTFMSNMLYACSIMYKYKLPIIVALNKTDIIDHQFAIEWIRNSEIFEAAINEDQTYMACLNQSLVSALDIFYQDLSVIGISSKTGEGFTELFDAIDEARKDYEQNYRIELQQQQNESQTIEELQQKTDKISLNDDNKAGTESTTTTKEDLITFGKRRINLDT</sequence>
<evidence type="ECO:0000259" key="11">
    <source>
        <dbReference type="SMART" id="SM00382"/>
    </source>
</evidence>
<dbReference type="Gene3D" id="3.40.50.300">
    <property type="entry name" value="P-loop containing nucleotide triphosphate hydrolases"/>
    <property type="match status" value="1"/>
</dbReference>
<keyword evidence="2 9" id="KW-0963">Cytoplasm</keyword>
<dbReference type="CDD" id="cd17870">
    <property type="entry name" value="GPN1"/>
    <property type="match status" value="1"/>
</dbReference>
<evidence type="ECO:0000256" key="3">
    <source>
        <dbReference type="ARBA" id="ARBA00022741"/>
    </source>
</evidence>
<keyword evidence="12" id="KW-1185">Reference proteome</keyword>
<dbReference type="InParanoid" id="A0A6P6YD78"/>
<protein>
    <recommendedName>
        <fullName evidence="9">GPN-loop GTPase</fullName>
        <ecNumber evidence="9">3.6.5.-</ecNumber>
    </recommendedName>
</protein>
<evidence type="ECO:0000256" key="1">
    <source>
        <dbReference type="ARBA" id="ARBA00005290"/>
    </source>
</evidence>